<evidence type="ECO:0000313" key="1">
    <source>
        <dbReference type="EMBL" id="GAI28811.1"/>
    </source>
</evidence>
<gene>
    <name evidence="1" type="ORF">S06H3_32371</name>
</gene>
<name>X1NF22_9ZZZZ</name>
<proteinExistence type="predicted"/>
<dbReference type="AlphaFoldDB" id="X1NF22"/>
<dbReference type="EMBL" id="BARV01019246">
    <property type="protein sequence ID" value="GAI28811.1"/>
    <property type="molecule type" value="Genomic_DNA"/>
</dbReference>
<sequence>MILRDILNTADIMSFWQDKRIMRLLAIIQHDLISDGGEE</sequence>
<accession>X1NF22</accession>
<reference evidence="1" key="1">
    <citation type="journal article" date="2014" name="Front. Microbiol.">
        <title>High frequency of phylogenetically diverse reductive dehalogenase-homologous genes in deep subseafloor sedimentary metagenomes.</title>
        <authorList>
            <person name="Kawai M."/>
            <person name="Futagami T."/>
            <person name="Toyoda A."/>
            <person name="Takaki Y."/>
            <person name="Nishi S."/>
            <person name="Hori S."/>
            <person name="Arai W."/>
            <person name="Tsubouchi T."/>
            <person name="Morono Y."/>
            <person name="Uchiyama I."/>
            <person name="Ito T."/>
            <person name="Fujiyama A."/>
            <person name="Inagaki F."/>
            <person name="Takami H."/>
        </authorList>
    </citation>
    <scope>NUCLEOTIDE SEQUENCE</scope>
    <source>
        <strain evidence="1">Expedition CK06-06</strain>
    </source>
</reference>
<protein>
    <submittedName>
        <fullName evidence="1">Uncharacterized protein</fullName>
    </submittedName>
</protein>
<organism evidence="1">
    <name type="scientific">marine sediment metagenome</name>
    <dbReference type="NCBI Taxonomy" id="412755"/>
    <lineage>
        <taxon>unclassified sequences</taxon>
        <taxon>metagenomes</taxon>
        <taxon>ecological metagenomes</taxon>
    </lineage>
</organism>
<comment type="caution">
    <text evidence="1">The sequence shown here is derived from an EMBL/GenBank/DDBJ whole genome shotgun (WGS) entry which is preliminary data.</text>
</comment>